<evidence type="ECO:0000313" key="2">
    <source>
        <dbReference type="Proteomes" id="UP001446871"/>
    </source>
</evidence>
<evidence type="ECO:0000313" key="1">
    <source>
        <dbReference type="EMBL" id="KAK8068616.1"/>
    </source>
</evidence>
<organism evidence="1 2">
    <name type="scientific">Apiospora saccharicola</name>
    <dbReference type="NCBI Taxonomy" id="335842"/>
    <lineage>
        <taxon>Eukaryota</taxon>
        <taxon>Fungi</taxon>
        <taxon>Dikarya</taxon>
        <taxon>Ascomycota</taxon>
        <taxon>Pezizomycotina</taxon>
        <taxon>Sordariomycetes</taxon>
        <taxon>Xylariomycetidae</taxon>
        <taxon>Amphisphaeriales</taxon>
        <taxon>Apiosporaceae</taxon>
        <taxon>Apiospora</taxon>
    </lineage>
</organism>
<gene>
    <name evidence="1" type="ORF">PG996_007728</name>
</gene>
<comment type="caution">
    <text evidence="1">The sequence shown here is derived from an EMBL/GenBank/DDBJ whole genome shotgun (WGS) entry which is preliminary data.</text>
</comment>
<dbReference type="PANTHER" id="PTHR39596:SF4">
    <property type="entry name" value="HET DOMAIN PROTEIN (AFU_ORTHOLOGUE AFUA_3G03140)-RELATED"/>
    <property type="match status" value="1"/>
</dbReference>
<protein>
    <submittedName>
        <fullName evidence="1">Uncharacterized protein</fullName>
    </submittedName>
</protein>
<name>A0ABR1VE85_9PEZI</name>
<proteinExistence type="predicted"/>
<dbReference type="PANTHER" id="PTHR39596">
    <property type="match status" value="1"/>
</dbReference>
<dbReference type="EMBL" id="JAQQWM010000004">
    <property type="protein sequence ID" value="KAK8068616.1"/>
    <property type="molecule type" value="Genomic_DNA"/>
</dbReference>
<dbReference type="Proteomes" id="UP001446871">
    <property type="component" value="Unassembled WGS sequence"/>
</dbReference>
<sequence length="122" mass="13624">MAISHVWSHGHGGRPHTGVNSCLHKIFSKLARRFGCNSDWIDTLSIPDGHDLRQKAIAQINKLFATSRAVLVLDRDPMGINVSDELSVGLVESVLATFLVCDWKWQSLHAEHFTTSLSLYIE</sequence>
<accession>A0ABR1VE85</accession>
<reference evidence="1 2" key="1">
    <citation type="submission" date="2023-01" db="EMBL/GenBank/DDBJ databases">
        <title>Analysis of 21 Apiospora genomes using comparative genomics revels a genus with tremendous synthesis potential of carbohydrate active enzymes and secondary metabolites.</title>
        <authorList>
            <person name="Sorensen T."/>
        </authorList>
    </citation>
    <scope>NUCLEOTIDE SEQUENCE [LARGE SCALE GENOMIC DNA]</scope>
    <source>
        <strain evidence="1 2">CBS 83171</strain>
    </source>
</reference>
<keyword evidence="2" id="KW-1185">Reference proteome</keyword>